<gene>
    <name evidence="1" type="primary">1</name>
    <name evidence="1" type="ORF">SEA_IBANTIK_1</name>
</gene>
<reference evidence="2" key="1">
    <citation type="submission" date="2018-04" db="EMBL/GenBank/DDBJ databases">
        <authorList>
            <person name="Go L.Y."/>
            <person name="Mitchell J.A."/>
        </authorList>
    </citation>
    <scope>NUCLEOTIDE SEQUENCE [LARGE SCALE GENOMIC DNA]</scope>
</reference>
<proteinExistence type="predicted"/>
<name>A0A2U8UP82_9CAUD</name>
<dbReference type="KEGG" id="vg:80019280"/>
<dbReference type="EMBL" id="MH155870">
    <property type="protein sequence ID" value="AWN05226.1"/>
    <property type="molecule type" value="Genomic_DNA"/>
</dbReference>
<protein>
    <submittedName>
        <fullName evidence="1">Uncharacterized protein</fullName>
    </submittedName>
</protein>
<sequence length="62" mass="6917">MTKDESTAFWMAWGSYLEHVQPHGGEPCAGCLEGSHPREGCEEGQRLWDHYQSLKKPGVTAV</sequence>
<evidence type="ECO:0000313" key="1">
    <source>
        <dbReference type="EMBL" id="AWN05226.1"/>
    </source>
</evidence>
<dbReference type="RefSeq" id="YP_010754625.1">
    <property type="nucleotide sequence ID" value="NC_073462.1"/>
</dbReference>
<accession>A0A2U8UP82</accession>
<organism evidence="1 2">
    <name type="scientific">Streptomyces phage Ibantik</name>
    <dbReference type="NCBI Taxonomy" id="2182397"/>
    <lineage>
        <taxon>Viruses</taxon>
        <taxon>Duplodnaviria</taxon>
        <taxon>Heunggongvirae</taxon>
        <taxon>Uroviricota</taxon>
        <taxon>Caudoviricetes</taxon>
        <taxon>Ibantikvirus</taxon>
        <taxon>Ibantikvirus ibantik</taxon>
    </lineage>
</organism>
<dbReference type="Proteomes" id="UP000247188">
    <property type="component" value="Segment"/>
</dbReference>
<keyword evidence="2" id="KW-1185">Reference proteome</keyword>
<dbReference type="GeneID" id="80019280"/>
<evidence type="ECO:0000313" key="2">
    <source>
        <dbReference type="Proteomes" id="UP000247188"/>
    </source>
</evidence>